<evidence type="ECO:0000256" key="20">
    <source>
        <dbReference type="SAM" id="MobiDB-lite"/>
    </source>
</evidence>
<keyword evidence="6" id="KW-0812">Transmembrane</keyword>
<evidence type="ECO:0000256" key="2">
    <source>
        <dbReference type="ARBA" id="ARBA00004479"/>
    </source>
</evidence>
<comment type="caution">
    <text evidence="24">The sequence shown here is derived from an EMBL/GenBank/DDBJ whole genome shotgun (WGS) entry which is preliminary data.</text>
</comment>
<keyword evidence="11" id="KW-0378">Hydrolase</keyword>
<comment type="catalytic activity">
    <reaction evidence="17">
        <text>L-threonyl-[protein] + ATP = O-phospho-L-threonyl-[protein] + ADP + H(+)</text>
        <dbReference type="Rhea" id="RHEA:46608"/>
        <dbReference type="Rhea" id="RHEA-COMP:11060"/>
        <dbReference type="Rhea" id="RHEA-COMP:11605"/>
        <dbReference type="ChEBI" id="CHEBI:15378"/>
        <dbReference type="ChEBI" id="CHEBI:30013"/>
        <dbReference type="ChEBI" id="CHEBI:30616"/>
        <dbReference type="ChEBI" id="CHEBI:61977"/>
        <dbReference type="ChEBI" id="CHEBI:456216"/>
        <dbReference type="EC" id="2.7.11.1"/>
    </reaction>
    <physiologicalReaction direction="left-to-right" evidence="17">
        <dbReference type="Rhea" id="RHEA:46609"/>
    </physiologicalReaction>
</comment>
<dbReference type="InterPro" id="IPR011009">
    <property type="entry name" value="Kinase-like_dom_sf"/>
</dbReference>
<dbReference type="Gene3D" id="3.30.200.20">
    <property type="entry name" value="Phosphorylase Kinase, domain 1"/>
    <property type="match status" value="1"/>
</dbReference>
<dbReference type="PANTHER" id="PTHR13954">
    <property type="entry name" value="IRE1-RELATED"/>
    <property type="match status" value="1"/>
</dbReference>
<dbReference type="Pfam" id="PF13360">
    <property type="entry name" value="PQQ_2"/>
    <property type="match status" value="1"/>
</dbReference>
<reference evidence="24 25" key="1">
    <citation type="submission" date="2018-08" db="EMBL/GenBank/DDBJ databases">
        <title>Draft genome of the lignicolous fungus Coniochaeta pulveracea.</title>
        <authorList>
            <person name="Borstlap C.J."/>
            <person name="De Witt R.N."/>
            <person name="Botha A."/>
            <person name="Volschenk H."/>
        </authorList>
    </citation>
    <scope>NUCLEOTIDE SEQUENCE [LARGE SCALE GENOMIC DNA]</scope>
    <source>
        <strain evidence="24 25">CAB683</strain>
    </source>
</reference>
<dbReference type="GO" id="GO:0016787">
    <property type="term" value="F:hydrolase activity"/>
    <property type="evidence" value="ECO:0007669"/>
    <property type="project" value="UniProtKB-KW"/>
</dbReference>
<evidence type="ECO:0000313" key="25">
    <source>
        <dbReference type="Proteomes" id="UP000275385"/>
    </source>
</evidence>
<feature type="chain" id="PRO_5018981565" description="non-specific serine/threonine protein kinase" evidence="21">
    <location>
        <begin position="33"/>
        <end position="1220"/>
    </location>
</feature>
<evidence type="ECO:0000256" key="16">
    <source>
        <dbReference type="ARBA" id="ARBA00023180"/>
    </source>
</evidence>
<dbReference type="GO" id="GO:0036498">
    <property type="term" value="P:IRE1-mediated unfolded protein response"/>
    <property type="evidence" value="ECO:0007669"/>
    <property type="project" value="TreeGrafter"/>
</dbReference>
<dbReference type="Gene3D" id="2.130.10.10">
    <property type="entry name" value="YVTN repeat-like/Quinoprotein amine dehydrogenase"/>
    <property type="match status" value="1"/>
</dbReference>
<keyword evidence="15" id="KW-0472">Membrane</keyword>
<evidence type="ECO:0000256" key="17">
    <source>
        <dbReference type="ARBA" id="ARBA00048659"/>
    </source>
</evidence>
<dbReference type="CDD" id="cd10422">
    <property type="entry name" value="RNase_Ire1"/>
    <property type="match status" value="1"/>
</dbReference>
<dbReference type="GO" id="GO:0070059">
    <property type="term" value="P:intrinsic apoptotic signaling pathway in response to endoplasmic reticulum stress"/>
    <property type="evidence" value="ECO:0007669"/>
    <property type="project" value="TreeGrafter"/>
</dbReference>
<dbReference type="Pfam" id="PF00069">
    <property type="entry name" value="Pkinase"/>
    <property type="match status" value="2"/>
</dbReference>
<protein>
    <recommendedName>
        <fullName evidence="3">non-specific serine/threonine protein kinase</fullName>
        <ecNumber evidence="3">2.7.11.1</ecNumber>
    </recommendedName>
</protein>
<evidence type="ECO:0000259" key="22">
    <source>
        <dbReference type="PROSITE" id="PS50011"/>
    </source>
</evidence>
<evidence type="ECO:0000256" key="5">
    <source>
        <dbReference type="ARBA" id="ARBA00022679"/>
    </source>
</evidence>
<dbReference type="PANTHER" id="PTHR13954:SF6">
    <property type="entry name" value="NON-SPECIFIC SERINE_THREONINE PROTEIN KINASE"/>
    <property type="match status" value="1"/>
</dbReference>
<evidence type="ECO:0000256" key="15">
    <source>
        <dbReference type="ARBA" id="ARBA00023136"/>
    </source>
</evidence>
<dbReference type="InterPro" id="IPR017441">
    <property type="entry name" value="Protein_kinase_ATP_BS"/>
</dbReference>
<evidence type="ECO:0000256" key="9">
    <source>
        <dbReference type="ARBA" id="ARBA00022741"/>
    </source>
</evidence>
<dbReference type="GO" id="GO:0004521">
    <property type="term" value="F:RNA endonuclease activity"/>
    <property type="evidence" value="ECO:0007669"/>
    <property type="project" value="InterPro"/>
</dbReference>
<dbReference type="EC" id="2.7.11.1" evidence="3"/>
<evidence type="ECO:0000259" key="23">
    <source>
        <dbReference type="PROSITE" id="PS51392"/>
    </source>
</evidence>
<dbReference type="SMART" id="SM00564">
    <property type="entry name" value="PQQ"/>
    <property type="match status" value="2"/>
</dbReference>
<keyword evidence="14" id="KW-1133">Transmembrane helix</keyword>
<feature type="domain" description="Protein kinase" evidence="22">
    <location>
        <begin position="781"/>
        <end position="1083"/>
    </location>
</feature>
<dbReference type="FunFam" id="1.20.1440.180:FF:000002">
    <property type="entry name" value="Serine/threonine-protein kinase/endoribonuclease IRE1"/>
    <property type="match status" value="1"/>
</dbReference>
<dbReference type="PROSITE" id="PS50011">
    <property type="entry name" value="PROTEIN_KINASE_DOM"/>
    <property type="match status" value="1"/>
</dbReference>
<dbReference type="CDD" id="cd09769">
    <property type="entry name" value="Luminal_IRE1"/>
    <property type="match status" value="1"/>
</dbReference>
<dbReference type="SUPFAM" id="SSF56112">
    <property type="entry name" value="Protein kinase-like (PK-like)"/>
    <property type="match status" value="1"/>
</dbReference>
<comment type="subcellular location">
    <subcellularLocation>
        <location evidence="2">Membrane</location>
        <topology evidence="2">Single-pass type I membrane protein</topology>
    </subcellularLocation>
</comment>
<evidence type="ECO:0000256" key="8">
    <source>
        <dbReference type="ARBA" id="ARBA00022729"/>
    </source>
</evidence>
<dbReference type="GO" id="GO:0004674">
    <property type="term" value="F:protein serine/threonine kinase activity"/>
    <property type="evidence" value="ECO:0007669"/>
    <property type="project" value="UniProtKB-KW"/>
</dbReference>
<dbReference type="FunFam" id="1.10.510.10:FF:000572">
    <property type="entry name" value="Serine/threonine-protein kinase/endoribonuclease IRE1"/>
    <property type="match status" value="1"/>
</dbReference>
<gene>
    <name evidence="24" type="primary">IRE1</name>
    <name evidence="24" type="ORF">DL546_007012</name>
</gene>
<keyword evidence="8 21" id="KW-0732">Signal</keyword>
<evidence type="ECO:0000256" key="11">
    <source>
        <dbReference type="ARBA" id="ARBA00022801"/>
    </source>
</evidence>
<dbReference type="GO" id="GO:0006397">
    <property type="term" value="P:mRNA processing"/>
    <property type="evidence" value="ECO:0007669"/>
    <property type="project" value="InterPro"/>
</dbReference>
<comment type="catalytic activity">
    <reaction evidence="18">
        <text>L-seryl-[protein] + ATP = O-phospho-L-seryl-[protein] + ADP + H(+)</text>
        <dbReference type="Rhea" id="RHEA:17989"/>
        <dbReference type="Rhea" id="RHEA-COMP:9863"/>
        <dbReference type="Rhea" id="RHEA-COMP:11604"/>
        <dbReference type="ChEBI" id="CHEBI:15378"/>
        <dbReference type="ChEBI" id="CHEBI:29999"/>
        <dbReference type="ChEBI" id="CHEBI:30616"/>
        <dbReference type="ChEBI" id="CHEBI:83421"/>
        <dbReference type="ChEBI" id="CHEBI:456216"/>
        <dbReference type="EC" id="2.7.11.1"/>
    </reaction>
    <physiologicalReaction direction="left-to-right" evidence="18">
        <dbReference type="Rhea" id="RHEA:17990"/>
    </physiologicalReaction>
</comment>
<feature type="region of interest" description="Disordered" evidence="20">
    <location>
        <begin position="653"/>
        <end position="738"/>
    </location>
</feature>
<dbReference type="InterPro" id="IPR038357">
    <property type="entry name" value="KEN_sf"/>
</dbReference>
<dbReference type="Proteomes" id="UP000275385">
    <property type="component" value="Unassembled WGS sequence"/>
</dbReference>
<evidence type="ECO:0000256" key="1">
    <source>
        <dbReference type="ARBA" id="ARBA00001946"/>
    </source>
</evidence>
<keyword evidence="16" id="KW-0325">Glycoprotein</keyword>
<sequence length="1220" mass="135855">MPRRPPGPVAPQRKYLLAFATLLLPWLSAADAQLQHPRRLQHQQNELKTPRLVDYIASDKSAARAVAPDDVLETPHLRRRSTDSGREANNNNNNNNNKNDRNQPSSYENNYLYTEDVRALETYALDSSVGAPSSPRPRAGPASGTGLSSPQIARSLEDWEVEDFVLLATVDGDLYATDRKTGQERWRVSVDQPMVETKHFRANVSSTDDDYSVVDHYLWLVEPNQDGGLYLWVPQKANDGLIKMGYTMKQMVEELSPYNDNQQNIVYTGDKKTNLVTLDAATGRVLKWFGPSGSQVNEMERCLKPNALVDLDSDECDNASSGTITLGRTEYTVGIQRADGRAVASLKYSEWVPNTFDNDLLQQYNTRTLDHRYITSQHDGQVYGFDYARPEERPLFAQKLKSPVARVFDIVRPWGATPGSNPSLIALPQPALPAQDGQIDRARSSSIFVNQTEAGSWYAMSGQSYPLILNAPPAKANSLEWWERHPTFEMMSGTQLANGLVGMHTLEKKSSLLTLDAGSATNKLDVEHEEENASIIPSTPAFDPLQPGGIVMKASEMAADSVVNFFTNPFLIVLGAIILIYKYNEVRRWIARNRKAGLFAFRSSEEDSSAETIESSGKMEPGLSPVEPVDKPTTILPDAAQEIVEVVSDAVVGQDPTPASNRDAPHSVTFAEPLPELHERKGSVGADGLDGTLGVEQGEKKEKKAHRGKRGGAKHKKNKGNKTQSRQGSDGGSPVPDEVAQAVDKAKNMVENPAIEPDIQTVTSDPETVSGPILKMGSFEVNTDQQLGTGSNGTVVFAGTFDGRPVAVKRMLIQFNEIATQETRLLRESDDHPNVIRYFAQTERASFLYIALELCQASLADVIQKPSMFRELAQAGERDLPNVLYQVANGLRYLHSLRIVHRDLKPQNILVNMGRDGKPRLLVSDFGLCKKLETGQSSFGATTAHAAGTSGWRAPELLLDDDHPGEQTLAEHMSSSFHSGSNTGSNLLGHEILGPNGRRVTRAIDIFSLGLVFFYVLTKGNHPFDCGDRYMREVNIRKGQYNLQPLDVLGDFAYEARDLIESMLSQRPKDRPRAEEVMAHPFFWSTKKRLNFLCDVSDHFEKEPRDPPSASLQELEAWADNTIQGDFLKKLPKEFVESLGKQRKYTGTKMLDLLRALRNKRNHYEDMPESLKKSIGPLPDGYLGYWTRRFPSLLIACWNVVYNVGWHDADRFREYYEPPS</sequence>
<feature type="signal peptide" evidence="21">
    <location>
        <begin position="1"/>
        <end position="32"/>
    </location>
</feature>
<evidence type="ECO:0000256" key="14">
    <source>
        <dbReference type="ARBA" id="ARBA00022989"/>
    </source>
</evidence>
<feature type="compositionally biased region" description="Low complexity" evidence="20">
    <location>
        <begin position="130"/>
        <end position="144"/>
    </location>
</feature>
<feature type="domain" description="KEN" evidence="23">
    <location>
        <begin position="1086"/>
        <end position="1218"/>
    </location>
</feature>
<dbReference type="InterPro" id="IPR018391">
    <property type="entry name" value="PQQ_b-propeller_rpt"/>
</dbReference>
<feature type="region of interest" description="Disordered" evidence="20">
    <location>
        <begin position="127"/>
        <end position="149"/>
    </location>
</feature>
<evidence type="ECO:0000256" key="18">
    <source>
        <dbReference type="ARBA" id="ARBA00048977"/>
    </source>
</evidence>
<evidence type="ECO:0000256" key="4">
    <source>
        <dbReference type="ARBA" id="ARBA00022527"/>
    </source>
</evidence>
<keyword evidence="4" id="KW-0723">Serine/threonine-protein kinase</keyword>
<accession>A0A420YBL8</accession>
<dbReference type="InterPro" id="IPR045133">
    <property type="entry name" value="IRE1/2-like"/>
</dbReference>
<keyword evidence="7" id="KW-0479">Metal-binding</keyword>
<proteinExistence type="predicted"/>
<evidence type="ECO:0000313" key="24">
    <source>
        <dbReference type="EMBL" id="RKU45308.1"/>
    </source>
</evidence>
<feature type="compositionally biased region" description="Basic and acidic residues" evidence="20">
    <location>
        <begin position="73"/>
        <end position="86"/>
    </location>
</feature>
<dbReference type="SMART" id="SM00580">
    <property type="entry name" value="PUG"/>
    <property type="match status" value="1"/>
</dbReference>
<dbReference type="PROSITE" id="PS51392">
    <property type="entry name" value="KEN"/>
    <property type="match status" value="1"/>
</dbReference>
<feature type="compositionally biased region" description="Basic residues" evidence="20">
    <location>
        <begin position="703"/>
        <end position="720"/>
    </location>
</feature>
<dbReference type="Pfam" id="PF06479">
    <property type="entry name" value="Ribonuc_2-5A"/>
    <property type="match status" value="1"/>
</dbReference>
<keyword evidence="5" id="KW-0808">Transferase</keyword>
<dbReference type="EMBL" id="QVQW01000022">
    <property type="protein sequence ID" value="RKU45308.1"/>
    <property type="molecule type" value="Genomic_DNA"/>
</dbReference>
<dbReference type="GO" id="GO:0051082">
    <property type="term" value="F:unfolded protein binding"/>
    <property type="evidence" value="ECO:0007669"/>
    <property type="project" value="TreeGrafter"/>
</dbReference>
<feature type="binding site" evidence="19">
    <location>
        <position position="809"/>
    </location>
    <ligand>
        <name>ATP</name>
        <dbReference type="ChEBI" id="CHEBI:30616"/>
    </ligand>
</feature>
<dbReference type="InterPro" id="IPR000719">
    <property type="entry name" value="Prot_kinase_dom"/>
</dbReference>
<dbReference type="InterPro" id="IPR002372">
    <property type="entry name" value="PQQ_rpt_dom"/>
</dbReference>
<keyword evidence="12 19" id="KW-0067">ATP-binding</keyword>
<dbReference type="GO" id="GO:1990604">
    <property type="term" value="C:IRE1-TRAF2-ASK1 complex"/>
    <property type="evidence" value="ECO:0007669"/>
    <property type="project" value="TreeGrafter"/>
</dbReference>
<evidence type="ECO:0000256" key="7">
    <source>
        <dbReference type="ARBA" id="ARBA00022723"/>
    </source>
</evidence>
<keyword evidence="25" id="KW-1185">Reference proteome</keyword>
<dbReference type="InterPro" id="IPR010513">
    <property type="entry name" value="KEN_dom"/>
</dbReference>
<organism evidence="24 25">
    <name type="scientific">Coniochaeta pulveracea</name>
    <dbReference type="NCBI Taxonomy" id="177199"/>
    <lineage>
        <taxon>Eukaryota</taxon>
        <taxon>Fungi</taxon>
        <taxon>Dikarya</taxon>
        <taxon>Ascomycota</taxon>
        <taxon>Pezizomycotina</taxon>
        <taxon>Sordariomycetes</taxon>
        <taxon>Sordariomycetidae</taxon>
        <taxon>Coniochaetales</taxon>
        <taxon>Coniochaetaceae</taxon>
        <taxon>Coniochaeta</taxon>
    </lineage>
</organism>
<dbReference type="SUPFAM" id="SSF50998">
    <property type="entry name" value="Quinoprotein alcohol dehydrogenase-like"/>
    <property type="match status" value="1"/>
</dbReference>
<dbReference type="PROSITE" id="PS00108">
    <property type="entry name" value="PROTEIN_KINASE_ST"/>
    <property type="match status" value="1"/>
</dbReference>
<dbReference type="Gene3D" id="1.20.1440.180">
    <property type="entry name" value="KEN domain"/>
    <property type="match status" value="1"/>
</dbReference>
<dbReference type="InterPro" id="IPR011047">
    <property type="entry name" value="Quinoprotein_ADH-like_sf"/>
</dbReference>
<evidence type="ECO:0000256" key="3">
    <source>
        <dbReference type="ARBA" id="ARBA00012513"/>
    </source>
</evidence>
<feature type="region of interest" description="Disordered" evidence="20">
    <location>
        <begin position="63"/>
        <end position="107"/>
    </location>
</feature>
<evidence type="ECO:0000256" key="21">
    <source>
        <dbReference type="SAM" id="SignalP"/>
    </source>
</evidence>
<dbReference type="InterPro" id="IPR015943">
    <property type="entry name" value="WD40/YVTN_repeat-like_dom_sf"/>
</dbReference>
<evidence type="ECO:0000256" key="6">
    <source>
        <dbReference type="ARBA" id="ARBA00022692"/>
    </source>
</evidence>
<dbReference type="GO" id="GO:0005524">
    <property type="term" value="F:ATP binding"/>
    <property type="evidence" value="ECO:0007669"/>
    <property type="project" value="UniProtKB-UniRule"/>
</dbReference>
<keyword evidence="10 24" id="KW-0418">Kinase</keyword>
<dbReference type="OrthoDB" id="63989at2759"/>
<dbReference type="AlphaFoldDB" id="A0A420YBL8"/>
<dbReference type="Gene3D" id="1.10.510.10">
    <property type="entry name" value="Transferase(Phosphotransferase) domain 1"/>
    <property type="match status" value="1"/>
</dbReference>
<evidence type="ECO:0000256" key="13">
    <source>
        <dbReference type="ARBA" id="ARBA00022842"/>
    </source>
</evidence>
<dbReference type="PROSITE" id="PS00107">
    <property type="entry name" value="PROTEIN_KINASE_ATP"/>
    <property type="match status" value="1"/>
</dbReference>
<evidence type="ECO:0000256" key="10">
    <source>
        <dbReference type="ARBA" id="ARBA00022777"/>
    </source>
</evidence>
<keyword evidence="13" id="KW-0460">Magnesium</keyword>
<keyword evidence="9 19" id="KW-0547">Nucleotide-binding</keyword>
<dbReference type="GO" id="GO:0046872">
    <property type="term" value="F:metal ion binding"/>
    <property type="evidence" value="ECO:0007669"/>
    <property type="project" value="UniProtKB-KW"/>
</dbReference>
<dbReference type="SMART" id="SM00220">
    <property type="entry name" value="S_TKc"/>
    <property type="match status" value="1"/>
</dbReference>
<dbReference type="STRING" id="177199.A0A420YBL8"/>
<evidence type="ECO:0000256" key="12">
    <source>
        <dbReference type="ARBA" id="ARBA00022840"/>
    </source>
</evidence>
<comment type="cofactor">
    <cofactor evidence="1">
        <name>Mg(2+)</name>
        <dbReference type="ChEBI" id="CHEBI:18420"/>
    </cofactor>
</comment>
<name>A0A420YBL8_9PEZI</name>
<dbReference type="FunFam" id="3.30.200.20:FF:000077">
    <property type="entry name" value="Putative Serine/threonine-protein kinase/endoribonuclease IRE1"/>
    <property type="match status" value="1"/>
</dbReference>
<dbReference type="InterPro" id="IPR008271">
    <property type="entry name" value="Ser/Thr_kinase_AS"/>
</dbReference>
<evidence type="ECO:0000256" key="19">
    <source>
        <dbReference type="PROSITE-ProRule" id="PRU10141"/>
    </source>
</evidence>